<organism evidence="5 6">
    <name type="scientific">Bos indicus x Bos taurus</name>
    <name type="common">Hybrid cattle</name>
    <dbReference type="NCBI Taxonomy" id="30522"/>
    <lineage>
        <taxon>Eukaryota</taxon>
        <taxon>Metazoa</taxon>
        <taxon>Chordata</taxon>
        <taxon>Craniata</taxon>
        <taxon>Vertebrata</taxon>
        <taxon>Euteleostomi</taxon>
        <taxon>Mammalia</taxon>
        <taxon>Eutheria</taxon>
        <taxon>Laurasiatheria</taxon>
        <taxon>Artiodactyla</taxon>
        <taxon>Ruminantia</taxon>
        <taxon>Pecora</taxon>
        <taxon>Bovidae</taxon>
        <taxon>Bovinae</taxon>
        <taxon>Bos</taxon>
    </lineage>
</organism>
<dbReference type="PANTHER" id="PTHR11732">
    <property type="entry name" value="ALDO/KETO REDUCTASE"/>
    <property type="match status" value="1"/>
</dbReference>
<name>A0A4W2E9C4_BOBOX</name>
<dbReference type="GO" id="GO:0016491">
    <property type="term" value="F:oxidoreductase activity"/>
    <property type="evidence" value="ECO:0007669"/>
    <property type="project" value="UniProtKB-KW"/>
</dbReference>
<dbReference type="AlphaFoldDB" id="A0A4W2E9C4"/>
<comment type="similarity">
    <text evidence="1">Belongs to the aldo/keto reductase family.</text>
</comment>
<dbReference type="PRINTS" id="PR00069">
    <property type="entry name" value="ALDKETRDTASE"/>
</dbReference>
<evidence type="ECO:0000259" key="4">
    <source>
        <dbReference type="Pfam" id="PF00248"/>
    </source>
</evidence>
<accession>A0A4W2E9C4</accession>
<dbReference type="InterPro" id="IPR020471">
    <property type="entry name" value="AKR"/>
</dbReference>
<evidence type="ECO:0000313" key="6">
    <source>
        <dbReference type="Proteomes" id="UP000314981"/>
    </source>
</evidence>
<dbReference type="Proteomes" id="UP000314981">
    <property type="component" value="Chromosome 13"/>
</dbReference>
<dbReference type="STRING" id="30522.A0A4W2E9C4"/>
<evidence type="ECO:0000256" key="3">
    <source>
        <dbReference type="ARBA" id="ARBA00023002"/>
    </source>
</evidence>
<dbReference type="Gene3D" id="3.20.20.100">
    <property type="entry name" value="NADP-dependent oxidoreductase domain"/>
    <property type="match status" value="2"/>
</dbReference>
<dbReference type="Ensembl" id="ENSBIXT00000025000.1">
    <property type="protein sequence ID" value="ENSBIXP00000035653.1"/>
    <property type="gene ID" value="ENSBIXG00000018961.1"/>
</dbReference>
<dbReference type="InterPro" id="IPR023210">
    <property type="entry name" value="NADP_OxRdtase_dom"/>
</dbReference>
<evidence type="ECO:0000313" key="5">
    <source>
        <dbReference type="Ensembl" id="ENSBIXP00000035653.1"/>
    </source>
</evidence>
<dbReference type="PROSITE" id="PS00798">
    <property type="entry name" value="ALDOKETO_REDUCTASE_1"/>
    <property type="match status" value="1"/>
</dbReference>
<proteinExistence type="inferred from homology"/>
<sequence length="186" mass="21316">MKPGEELLPKDENGKIILDSVDLCHTWEALEKCKEAGLTKPIMVSNFNHKQLEKILNKPGLKYKPVCNQVAKKEALEFTPFAIEVGFRHIDCAHAYQNEEEIGQVIRSKIADGTVKREDIFCTSKLWLTSLRPELVRPALEKSLKNLQLDYVDLYIMHYPMALKVRNLCDHINVISCVRMCINLHG</sequence>
<evidence type="ECO:0000256" key="1">
    <source>
        <dbReference type="ARBA" id="ARBA00007905"/>
    </source>
</evidence>
<protein>
    <recommendedName>
        <fullName evidence="4">NADP-dependent oxidoreductase domain-containing protein</fullName>
    </recommendedName>
</protein>
<keyword evidence="2" id="KW-0521">NADP</keyword>
<dbReference type="InterPro" id="IPR018170">
    <property type="entry name" value="Aldo/ket_reductase_CS"/>
</dbReference>
<feature type="domain" description="NADP-dependent oxidoreductase" evidence="4">
    <location>
        <begin position="69"/>
        <end position="162"/>
    </location>
</feature>
<reference evidence="5" key="2">
    <citation type="submission" date="2025-08" db="UniProtKB">
        <authorList>
            <consortium name="Ensembl"/>
        </authorList>
    </citation>
    <scope>IDENTIFICATION</scope>
</reference>
<keyword evidence="3" id="KW-0560">Oxidoreductase</keyword>
<reference evidence="5 6" key="1">
    <citation type="submission" date="2018-11" db="EMBL/GenBank/DDBJ databases">
        <title>Haplotype-resolved cattle genomes.</title>
        <authorList>
            <person name="Low W.Y."/>
            <person name="Tearle R."/>
            <person name="Bickhart D.M."/>
            <person name="Rosen B.D."/>
            <person name="Koren S."/>
            <person name="Rhie A."/>
            <person name="Hiendleder S."/>
            <person name="Phillippy A.M."/>
            <person name="Smith T.P.L."/>
            <person name="Williams J.L."/>
        </authorList>
    </citation>
    <scope>NUCLEOTIDE SEQUENCE [LARGE SCALE GENOMIC DNA]</scope>
</reference>
<dbReference type="InterPro" id="IPR036812">
    <property type="entry name" value="NAD(P)_OxRdtase_dom_sf"/>
</dbReference>
<keyword evidence="6" id="KW-1185">Reference proteome</keyword>
<reference evidence="5" key="3">
    <citation type="submission" date="2025-09" db="UniProtKB">
        <authorList>
            <consortium name="Ensembl"/>
        </authorList>
    </citation>
    <scope>IDENTIFICATION</scope>
</reference>
<evidence type="ECO:0000256" key="2">
    <source>
        <dbReference type="ARBA" id="ARBA00022857"/>
    </source>
</evidence>
<dbReference type="SUPFAM" id="SSF51430">
    <property type="entry name" value="NAD(P)-linked oxidoreductase"/>
    <property type="match status" value="2"/>
</dbReference>
<dbReference type="Pfam" id="PF00248">
    <property type="entry name" value="Aldo_ket_red"/>
    <property type="match status" value="1"/>
</dbReference>